<gene>
    <name evidence="3" type="ORF">UFOPK1908_00917</name>
</gene>
<evidence type="ECO:0000313" key="3">
    <source>
        <dbReference type="EMBL" id="CAB4622444.1"/>
    </source>
</evidence>
<dbReference type="AlphaFoldDB" id="A0A6J6IEN2"/>
<keyword evidence="2" id="KW-0472">Membrane</keyword>
<organism evidence="3">
    <name type="scientific">freshwater metagenome</name>
    <dbReference type="NCBI Taxonomy" id="449393"/>
    <lineage>
        <taxon>unclassified sequences</taxon>
        <taxon>metagenomes</taxon>
        <taxon>ecological metagenomes</taxon>
    </lineage>
</organism>
<keyword evidence="2" id="KW-1133">Transmembrane helix</keyword>
<keyword evidence="2" id="KW-0812">Transmembrane</keyword>
<evidence type="ECO:0000256" key="2">
    <source>
        <dbReference type="SAM" id="Phobius"/>
    </source>
</evidence>
<accession>A0A6J6IEN2</accession>
<feature type="compositionally biased region" description="Polar residues" evidence="1">
    <location>
        <begin position="125"/>
        <end position="134"/>
    </location>
</feature>
<name>A0A6J6IEN2_9ZZZZ</name>
<protein>
    <submittedName>
        <fullName evidence="3">Unannotated protein</fullName>
    </submittedName>
</protein>
<dbReference type="EMBL" id="CAEZVB010000039">
    <property type="protein sequence ID" value="CAB4622444.1"/>
    <property type="molecule type" value="Genomic_DNA"/>
</dbReference>
<evidence type="ECO:0000256" key="1">
    <source>
        <dbReference type="SAM" id="MobiDB-lite"/>
    </source>
</evidence>
<proteinExistence type="predicted"/>
<feature type="compositionally biased region" description="Basic and acidic residues" evidence="1">
    <location>
        <begin position="67"/>
        <end position="76"/>
    </location>
</feature>
<feature type="region of interest" description="Disordered" evidence="1">
    <location>
        <begin position="1"/>
        <end position="36"/>
    </location>
</feature>
<sequence length="134" mass="14147">MSDQPENAEAATTGITPVEPAPVPIPERTTAPTKRSNKRAIWAAAAGAGAVLLLVLAGFVGFALGSHQDDHGRGDFGRGQVGKMMHDFDGDRPGSMRQFEGPMMDQQGGRQFGGPMMGQQDEEQGTTPAPQTQQ</sequence>
<feature type="compositionally biased region" description="Basic and acidic residues" evidence="1">
    <location>
        <begin position="84"/>
        <end position="94"/>
    </location>
</feature>
<reference evidence="3" key="1">
    <citation type="submission" date="2020-05" db="EMBL/GenBank/DDBJ databases">
        <authorList>
            <person name="Chiriac C."/>
            <person name="Salcher M."/>
            <person name="Ghai R."/>
            <person name="Kavagutti S V."/>
        </authorList>
    </citation>
    <scope>NUCLEOTIDE SEQUENCE</scope>
</reference>
<feature type="region of interest" description="Disordered" evidence="1">
    <location>
        <begin position="66"/>
        <end position="134"/>
    </location>
</feature>
<feature type="transmembrane region" description="Helical" evidence="2">
    <location>
        <begin position="40"/>
        <end position="64"/>
    </location>
</feature>